<feature type="domain" description="Tom37 C-terminal" evidence="2">
    <location>
        <begin position="200"/>
        <end position="271"/>
    </location>
</feature>
<dbReference type="Pfam" id="PF10568">
    <property type="entry name" value="Tom37"/>
    <property type="match status" value="1"/>
</dbReference>
<dbReference type="InterPro" id="IPR019564">
    <property type="entry name" value="Sam37/metaxin_N"/>
</dbReference>
<evidence type="ECO:0000259" key="2">
    <source>
        <dbReference type="Pfam" id="PF11801"/>
    </source>
</evidence>
<organism evidence="3 4">
    <name type="scientific">Saccharomycodes ludwigii</name>
    <dbReference type="NCBI Taxonomy" id="36035"/>
    <lineage>
        <taxon>Eukaryota</taxon>
        <taxon>Fungi</taxon>
        <taxon>Dikarya</taxon>
        <taxon>Ascomycota</taxon>
        <taxon>Saccharomycotina</taxon>
        <taxon>Saccharomycetes</taxon>
        <taxon>Saccharomycodales</taxon>
        <taxon>Saccharomycodaceae</taxon>
        <taxon>Saccharomycodes</taxon>
    </lineage>
</organism>
<gene>
    <name evidence="3" type="ORF">SCODWIG_02401</name>
</gene>
<name>A0A376B929_9ASCO</name>
<accession>A0A376B929</accession>
<dbReference type="EMBL" id="UFAJ01000409">
    <property type="protein sequence ID" value="SSD60640.1"/>
    <property type="molecule type" value="Genomic_DNA"/>
</dbReference>
<dbReference type="AlphaFoldDB" id="A0A376B929"/>
<dbReference type="GO" id="GO:0001401">
    <property type="term" value="C:SAM complex"/>
    <property type="evidence" value="ECO:0007669"/>
    <property type="project" value="InterPro"/>
</dbReference>
<dbReference type="Pfam" id="PF11801">
    <property type="entry name" value="Tom37_C"/>
    <property type="match status" value="1"/>
</dbReference>
<sequence>MSMKLHIWWDWENDEPSIISPESVALYRYIQRYYNSEQASLSLELIGSNNMNISPNKQLPVLFVYNNDADDNKNKSPVSILGYCNIIQYMTASKTNKNFLNTRSLSLLDKSILNYMVQHLNVLTEYQMFLNNENFDNFTKKKISNLFNWPFNWVNYALEMKHIIEEKFNNNGKIGFIRGSPEDEKDYAGFDEDMTSYLFKTKNKEQDSSLDVLKYSSQYKTQLCEFLDLYNEFIQKNGETLHPSIDILYKVNMSIQFHGLPNSKELRCKIYPDAQKDNDNYNFPLDNDETRKYMVVRPELKESNYNILLTFL</sequence>
<dbReference type="Proteomes" id="UP000262825">
    <property type="component" value="Unassembled WGS sequence"/>
</dbReference>
<dbReference type="VEuPathDB" id="FungiDB:SCODWIG_02401"/>
<evidence type="ECO:0000313" key="3">
    <source>
        <dbReference type="EMBL" id="SSD60640.1"/>
    </source>
</evidence>
<reference evidence="4" key="1">
    <citation type="submission" date="2018-06" db="EMBL/GenBank/DDBJ databases">
        <authorList>
            <person name="Guldener U."/>
        </authorList>
    </citation>
    <scope>NUCLEOTIDE SEQUENCE [LARGE SCALE GENOMIC DNA]</scope>
    <source>
        <strain evidence="4">UTAD17</strain>
    </source>
</reference>
<keyword evidence="4" id="KW-1185">Reference proteome</keyword>
<feature type="domain" description="Mitochondrial outer membrane transport complex Sam37/metaxin N-terminal" evidence="1">
    <location>
        <begin position="41"/>
        <end position="154"/>
    </location>
</feature>
<dbReference type="InterPro" id="IPR031317">
    <property type="entry name" value="Tom37_C"/>
</dbReference>
<dbReference type="OrthoDB" id="5835136at2759"/>
<protein>
    <recommendedName>
        <fullName evidence="5">Mitochondrial outer membrane transport complex Sam37/metaxin N-terminal domain-containing protein</fullName>
    </recommendedName>
</protein>
<proteinExistence type="predicted"/>
<evidence type="ECO:0000259" key="1">
    <source>
        <dbReference type="Pfam" id="PF10568"/>
    </source>
</evidence>
<evidence type="ECO:0000313" key="4">
    <source>
        <dbReference type="Proteomes" id="UP000262825"/>
    </source>
</evidence>
<evidence type="ECO:0008006" key="5">
    <source>
        <dbReference type="Google" id="ProtNLM"/>
    </source>
</evidence>